<evidence type="ECO:0000256" key="5">
    <source>
        <dbReference type="ARBA" id="ARBA00023146"/>
    </source>
</evidence>
<dbReference type="InterPro" id="IPR002313">
    <property type="entry name" value="Lys-tRNA-ligase_II"/>
</dbReference>
<comment type="cofactor">
    <cofactor evidence="7 8">
        <name>Mg(2+)</name>
        <dbReference type="ChEBI" id="CHEBI:18420"/>
    </cofactor>
    <text evidence="7 8">Binds 3 Mg(2+) ions per subunit.</text>
</comment>
<keyword evidence="3 7" id="KW-0547">Nucleotide-binding</keyword>
<comment type="subcellular location">
    <subcellularLocation>
        <location evidence="7">Cytoplasm</location>
    </subcellularLocation>
</comment>
<dbReference type="EMBL" id="MHLC01000017">
    <property type="protein sequence ID" value="OGZ01254.1"/>
    <property type="molecule type" value="Genomic_DNA"/>
</dbReference>
<keyword evidence="4 7" id="KW-0067">ATP-binding</keyword>
<evidence type="ECO:0000256" key="1">
    <source>
        <dbReference type="ARBA" id="ARBA00022598"/>
    </source>
</evidence>
<dbReference type="PANTHER" id="PTHR42918">
    <property type="entry name" value="LYSYL-TRNA SYNTHETASE"/>
    <property type="match status" value="1"/>
</dbReference>
<evidence type="ECO:0000256" key="4">
    <source>
        <dbReference type="ARBA" id="ARBA00022840"/>
    </source>
</evidence>
<protein>
    <recommendedName>
        <fullName evidence="7">Lysine--tRNA ligase</fullName>
        <ecNumber evidence="7">6.1.1.6</ecNumber>
    </recommendedName>
    <alternativeName>
        <fullName evidence="7">Lysyl-tRNA synthetase</fullName>
        <shortName evidence="7">LysRS</shortName>
    </alternativeName>
</protein>
<dbReference type="InterPro" id="IPR045864">
    <property type="entry name" value="aa-tRNA-synth_II/BPL/LPL"/>
</dbReference>
<keyword evidence="5 7" id="KW-0030">Aminoacyl-tRNA synthetase</keyword>
<dbReference type="InterPro" id="IPR044136">
    <property type="entry name" value="Lys-tRNA-ligase_II_N"/>
</dbReference>
<dbReference type="SUPFAM" id="SSF50249">
    <property type="entry name" value="Nucleic acid-binding proteins"/>
    <property type="match status" value="1"/>
</dbReference>
<dbReference type="InterPro" id="IPR004365">
    <property type="entry name" value="NA-bd_OB_tRNA"/>
</dbReference>
<dbReference type="GO" id="GO:0000287">
    <property type="term" value="F:magnesium ion binding"/>
    <property type="evidence" value="ECO:0007669"/>
    <property type="project" value="UniProtKB-UniRule"/>
</dbReference>
<name>A0A1G2CIK5_9BACT</name>
<dbReference type="EC" id="6.1.1.6" evidence="7"/>
<evidence type="ECO:0000256" key="7">
    <source>
        <dbReference type="HAMAP-Rule" id="MF_00252"/>
    </source>
</evidence>
<dbReference type="STRING" id="1798652.A3A43_02110"/>
<evidence type="ECO:0000256" key="8">
    <source>
        <dbReference type="RuleBase" id="RU000336"/>
    </source>
</evidence>
<dbReference type="Pfam" id="PF00152">
    <property type="entry name" value="tRNA-synt_2"/>
    <property type="match status" value="1"/>
</dbReference>
<dbReference type="Gene3D" id="2.40.50.140">
    <property type="entry name" value="Nucleic acid-binding proteins"/>
    <property type="match status" value="1"/>
</dbReference>
<dbReference type="InterPro" id="IPR018149">
    <property type="entry name" value="Lys-tRNA-synth_II_C"/>
</dbReference>
<dbReference type="AlphaFoldDB" id="A0A1G2CIK5"/>
<sequence>MREDLIEERRKKLARLKEAGIDPYPARVRGRIEAIGIILRGFDVLSRRKKEVVVAGRVMGVRDQGGVLFLDVRDESGSIQAVLKKDSLADFNFLKSVLDRGDFVATSGPLFKTKKGERSVEVKEFRILAKSLRPLPDTWYGLEETETRLRQRYLDLLINQDVAGVFRKKAIFWQGFRDRLRQEGFLEVETPVLEPIPGGAEAEPFKTHHNALDMDLYLRISLELSLKKLLIGGFEKVFEIGRIFRNEGIDREHLQDYTQLEFYWAYRDYRDLMAFVEKMYKSVIKKVAGGFTTKHGGKSINWGKKWALVDYVAEFKKASGLDPLTASPDALERAASALDIEIEPHFGKGRLIDLIFKKAVRPRLIQPCFLIDPPVEVEPLAKRLAADPRRVERVQVMACGTELGKGFSELNDPIDQRARFEEQMKLRQAGDKEAQQLDEDFLTALEYGMPPAAGFGVSERLFSVLMDKPIRETVVFPLVKPKRD</sequence>
<comment type="caution">
    <text evidence="10">The sequence shown here is derived from an EMBL/GenBank/DDBJ whole genome shotgun (WGS) entry which is preliminary data.</text>
</comment>
<accession>A0A1G2CIK5</accession>
<dbReference type="InterPro" id="IPR004364">
    <property type="entry name" value="Aa-tRNA-synt_II"/>
</dbReference>
<evidence type="ECO:0000256" key="6">
    <source>
        <dbReference type="ARBA" id="ARBA00048573"/>
    </source>
</evidence>
<keyword evidence="7" id="KW-0963">Cytoplasm</keyword>
<dbReference type="HAMAP" id="MF_00252">
    <property type="entry name" value="Lys_tRNA_synth_class2"/>
    <property type="match status" value="1"/>
</dbReference>
<dbReference type="Pfam" id="PF01336">
    <property type="entry name" value="tRNA_anti-codon"/>
    <property type="match status" value="1"/>
</dbReference>
<comment type="subunit">
    <text evidence="7">Homodimer.</text>
</comment>
<keyword evidence="7 8" id="KW-0460">Magnesium</keyword>
<proteinExistence type="inferred from homology"/>
<dbReference type="PANTHER" id="PTHR42918:SF15">
    <property type="entry name" value="LYSINE--TRNA LIGASE, CHLOROPLASTIC_MITOCHONDRIAL"/>
    <property type="match status" value="1"/>
</dbReference>
<evidence type="ECO:0000313" key="11">
    <source>
        <dbReference type="Proteomes" id="UP000178495"/>
    </source>
</evidence>
<comment type="caution">
    <text evidence="7">Lacks conserved residue(s) required for the propagation of feature annotation.</text>
</comment>
<comment type="catalytic activity">
    <reaction evidence="6 7 8">
        <text>tRNA(Lys) + L-lysine + ATP = L-lysyl-tRNA(Lys) + AMP + diphosphate</text>
        <dbReference type="Rhea" id="RHEA:20792"/>
        <dbReference type="Rhea" id="RHEA-COMP:9696"/>
        <dbReference type="Rhea" id="RHEA-COMP:9697"/>
        <dbReference type="ChEBI" id="CHEBI:30616"/>
        <dbReference type="ChEBI" id="CHEBI:32551"/>
        <dbReference type="ChEBI" id="CHEBI:33019"/>
        <dbReference type="ChEBI" id="CHEBI:78442"/>
        <dbReference type="ChEBI" id="CHEBI:78529"/>
        <dbReference type="ChEBI" id="CHEBI:456215"/>
        <dbReference type="EC" id="6.1.1.6"/>
    </reaction>
</comment>
<dbReference type="PROSITE" id="PS50862">
    <property type="entry name" value="AA_TRNA_LIGASE_II"/>
    <property type="match status" value="1"/>
</dbReference>
<evidence type="ECO:0000256" key="3">
    <source>
        <dbReference type="ARBA" id="ARBA00022741"/>
    </source>
</evidence>
<dbReference type="CDD" id="cd04322">
    <property type="entry name" value="LysRS_N"/>
    <property type="match status" value="1"/>
</dbReference>
<evidence type="ECO:0000313" key="10">
    <source>
        <dbReference type="EMBL" id="OGZ01254.1"/>
    </source>
</evidence>
<feature type="domain" description="Aminoacyl-transfer RNA synthetases class-II family profile" evidence="9">
    <location>
        <begin position="176"/>
        <end position="481"/>
    </location>
</feature>
<dbReference type="InterPro" id="IPR012340">
    <property type="entry name" value="NA-bd_OB-fold"/>
</dbReference>
<keyword evidence="7" id="KW-0648">Protein biosynthesis</keyword>
<comment type="similarity">
    <text evidence="7">Belongs to the class-II aminoacyl-tRNA synthetase family.</text>
</comment>
<gene>
    <name evidence="7" type="primary">lysS</name>
    <name evidence="10" type="ORF">A3A43_02110</name>
</gene>
<feature type="binding site" evidence="7">
    <location>
        <position position="402"/>
    </location>
    <ligand>
        <name>Mg(2+)</name>
        <dbReference type="ChEBI" id="CHEBI:18420"/>
        <label>2</label>
    </ligand>
</feature>
<organism evidence="10 11">
    <name type="scientific">Candidatus Liptonbacteria bacterium RIFCSPLOWO2_01_FULL_56_20</name>
    <dbReference type="NCBI Taxonomy" id="1798652"/>
    <lineage>
        <taxon>Bacteria</taxon>
        <taxon>Candidatus Liptoniibacteriota</taxon>
    </lineage>
</organism>
<dbReference type="GO" id="GO:0004824">
    <property type="term" value="F:lysine-tRNA ligase activity"/>
    <property type="evidence" value="ECO:0007669"/>
    <property type="project" value="UniProtKB-UniRule"/>
</dbReference>
<dbReference type="GO" id="GO:0005524">
    <property type="term" value="F:ATP binding"/>
    <property type="evidence" value="ECO:0007669"/>
    <property type="project" value="UniProtKB-UniRule"/>
</dbReference>
<evidence type="ECO:0000259" key="9">
    <source>
        <dbReference type="PROSITE" id="PS50862"/>
    </source>
</evidence>
<dbReference type="GO" id="GO:0006430">
    <property type="term" value="P:lysyl-tRNA aminoacylation"/>
    <property type="evidence" value="ECO:0007669"/>
    <property type="project" value="UniProtKB-UniRule"/>
</dbReference>
<keyword evidence="2 7" id="KW-0479">Metal-binding</keyword>
<evidence type="ECO:0000256" key="2">
    <source>
        <dbReference type="ARBA" id="ARBA00022723"/>
    </source>
</evidence>
<keyword evidence="1 7" id="KW-0436">Ligase</keyword>
<reference evidence="10 11" key="1">
    <citation type="journal article" date="2016" name="Nat. Commun.">
        <title>Thousands of microbial genomes shed light on interconnected biogeochemical processes in an aquifer system.</title>
        <authorList>
            <person name="Anantharaman K."/>
            <person name="Brown C.T."/>
            <person name="Hug L.A."/>
            <person name="Sharon I."/>
            <person name="Castelle C.J."/>
            <person name="Probst A.J."/>
            <person name="Thomas B.C."/>
            <person name="Singh A."/>
            <person name="Wilkins M.J."/>
            <person name="Karaoz U."/>
            <person name="Brodie E.L."/>
            <person name="Williams K.H."/>
            <person name="Hubbard S.S."/>
            <person name="Banfield J.F."/>
        </authorList>
    </citation>
    <scope>NUCLEOTIDE SEQUENCE [LARGE SCALE GENOMIC DNA]</scope>
</reference>
<dbReference type="Gene3D" id="3.30.930.10">
    <property type="entry name" value="Bira Bifunctional Protein, Domain 2"/>
    <property type="match status" value="1"/>
</dbReference>
<dbReference type="Proteomes" id="UP000178495">
    <property type="component" value="Unassembled WGS sequence"/>
</dbReference>
<dbReference type="PRINTS" id="PR00982">
    <property type="entry name" value="TRNASYNTHLYS"/>
</dbReference>
<dbReference type="InterPro" id="IPR006195">
    <property type="entry name" value="aa-tRNA-synth_II"/>
</dbReference>
<feature type="binding site" evidence="7">
    <location>
        <position position="402"/>
    </location>
    <ligand>
        <name>Mg(2+)</name>
        <dbReference type="ChEBI" id="CHEBI:18420"/>
        <label>1</label>
    </ligand>
</feature>
<dbReference type="GO" id="GO:0000049">
    <property type="term" value="F:tRNA binding"/>
    <property type="evidence" value="ECO:0007669"/>
    <property type="project" value="TreeGrafter"/>
</dbReference>
<dbReference type="SUPFAM" id="SSF55681">
    <property type="entry name" value="Class II aaRS and biotin synthetases"/>
    <property type="match status" value="1"/>
</dbReference>
<dbReference type="NCBIfam" id="TIGR00499">
    <property type="entry name" value="lysS_bact"/>
    <property type="match status" value="1"/>
</dbReference>
<dbReference type="GO" id="GO:0005829">
    <property type="term" value="C:cytosol"/>
    <property type="evidence" value="ECO:0007669"/>
    <property type="project" value="TreeGrafter"/>
</dbReference>
<dbReference type="NCBIfam" id="NF001756">
    <property type="entry name" value="PRK00484.1"/>
    <property type="match status" value="1"/>
</dbReference>